<dbReference type="InterPro" id="IPR046193">
    <property type="entry name" value="DUF6221"/>
</dbReference>
<dbReference type="AlphaFoldDB" id="G2G8P1"/>
<proteinExistence type="predicted"/>
<dbReference type="EMBL" id="AGBF01000019">
    <property type="protein sequence ID" value="EGX60106.1"/>
    <property type="molecule type" value="Genomic_DNA"/>
</dbReference>
<dbReference type="RefSeq" id="WP_007493605.1">
    <property type="nucleotide sequence ID" value="NZ_AGBF01000019.1"/>
</dbReference>
<protein>
    <submittedName>
        <fullName evidence="1">Uncharacterized protein</fullName>
    </submittedName>
</protein>
<comment type="caution">
    <text evidence="1">The sequence shown here is derived from an EMBL/GenBank/DDBJ whole genome shotgun (WGS) entry which is preliminary data.</text>
</comment>
<keyword evidence="2" id="KW-1185">Reference proteome</keyword>
<evidence type="ECO:0000313" key="1">
    <source>
        <dbReference type="EMBL" id="EGX60106.1"/>
    </source>
</evidence>
<accession>G2G8P1</accession>
<evidence type="ECO:0000313" key="2">
    <source>
        <dbReference type="Proteomes" id="UP000004217"/>
    </source>
</evidence>
<name>G2G8P1_9ACTN</name>
<reference evidence="1 2" key="1">
    <citation type="submission" date="2011-08" db="EMBL/GenBank/DDBJ databases">
        <authorList>
            <person name="Lin Y."/>
            <person name="Hao X."/>
            <person name="Johnstone L."/>
            <person name="Miller S.J."/>
            <person name="Wei G."/>
            <person name="Rensing C."/>
        </authorList>
    </citation>
    <scope>NUCLEOTIDE SEQUENCE [LARGE SCALE GENOMIC DNA]</scope>
    <source>
        <strain evidence="1 2">K42</strain>
    </source>
</reference>
<dbReference type="Proteomes" id="UP000004217">
    <property type="component" value="Unassembled WGS sequence"/>
</dbReference>
<organism evidence="1 2">
    <name type="scientific">Streptomyces zinciresistens K42</name>
    <dbReference type="NCBI Taxonomy" id="700597"/>
    <lineage>
        <taxon>Bacteria</taxon>
        <taxon>Bacillati</taxon>
        <taxon>Actinomycetota</taxon>
        <taxon>Actinomycetes</taxon>
        <taxon>Kitasatosporales</taxon>
        <taxon>Streptomycetaceae</taxon>
        <taxon>Streptomyces</taxon>
    </lineage>
</organism>
<dbReference type="PATRIC" id="fig|700597.3.peg.1813"/>
<dbReference type="Pfam" id="PF19730">
    <property type="entry name" value="DUF6221"/>
    <property type="match status" value="1"/>
</dbReference>
<dbReference type="OrthoDB" id="4290974at2"/>
<sequence>MLPSLVASLQTLSAAEAARHQDPPQQGTTTAEQFIAKAAALLKDGHAPDSVAAAIITGNHTLLRPARSNVERVLRFPNRQELRAGFALFARAYEGDRFVERVSRAYGGERIDFHNGTSVLFHVGTGCLWPLACDYPAPCPGCQLPPETLMRPSIVTFLETILTAEAERQRHPFTQWHTKDCEAVPDVLYPDREPGACGVPEQVLAEIEGRRALLDEHQDVNDGACGTCVDGQWGYPTHGGSNPQPYPCRTLRLLALPHAAREGYQEEWRP</sequence>
<gene>
    <name evidence="1" type="ORF">SZN_09296</name>
</gene>